<evidence type="ECO:0000313" key="3">
    <source>
        <dbReference type="EMBL" id="PFH47188.1"/>
    </source>
</evidence>
<keyword evidence="4" id="KW-1185">Reference proteome</keyword>
<proteinExistence type="predicted"/>
<accession>A0A2A9NAT5</accession>
<dbReference type="STRING" id="703135.A0A2A9NAT5"/>
<dbReference type="GO" id="GO:0090173">
    <property type="term" value="P:regulation of synaptonemal complex assembly"/>
    <property type="evidence" value="ECO:0007669"/>
    <property type="project" value="InterPro"/>
</dbReference>
<dbReference type="PANTHER" id="PTHR40375:SF2">
    <property type="entry name" value="SPORULATION-SPECIFIC PROTEIN 22"/>
    <property type="match status" value="1"/>
</dbReference>
<dbReference type="InterPro" id="IPR011990">
    <property type="entry name" value="TPR-like_helical_dom_sf"/>
</dbReference>
<organism evidence="3 4">
    <name type="scientific">Amanita thiersii Skay4041</name>
    <dbReference type="NCBI Taxonomy" id="703135"/>
    <lineage>
        <taxon>Eukaryota</taxon>
        <taxon>Fungi</taxon>
        <taxon>Dikarya</taxon>
        <taxon>Basidiomycota</taxon>
        <taxon>Agaricomycotina</taxon>
        <taxon>Agaricomycetes</taxon>
        <taxon>Agaricomycetidae</taxon>
        <taxon>Agaricales</taxon>
        <taxon>Pluteineae</taxon>
        <taxon>Amanitaceae</taxon>
        <taxon>Amanita</taxon>
    </lineage>
</organism>
<evidence type="ECO:0000313" key="4">
    <source>
        <dbReference type="Proteomes" id="UP000242287"/>
    </source>
</evidence>
<protein>
    <recommendedName>
        <fullName evidence="2">Protein ZIP4 homolog</fullName>
    </recommendedName>
</protein>
<dbReference type="GO" id="GO:0051321">
    <property type="term" value="P:meiotic cell cycle"/>
    <property type="evidence" value="ECO:0007669"/>
    <property type="project" value="UniProtKB-KW"/>
</dbReference>
<dbReference type="EMBL" id="KZ302128">
    <property type="protein sequence ID" value="PFH47188.1"/>
    <property type="molecule type" value="Genomic_DNA"/>
</dbReference>
<dbReference type="Pfam" id="PF08631">
    <property type="entry name" value="SPO22"/>
    <property type="match status" value="1"/>
</dbReference>
<dbReference type="OrthoDB" id="65716at2759"/>
<dbReference type="PANTHER" id="PTHR40375">
    <property type="entry name" value="SPORULATION-SPECIFIC PROTEIN 22"/>
    <property type="match status" value="1"/>
</dbReference>
<dbReference type="Gene3D" id="1.25.40.10">
    <property type="entry name" value="Tetratricopeptide repeat domain"/>
    <property type="match status" value="1"/>
</dbReference>
<gene>
    <name evidence="3" type="ORF">AMATHDRAFT_152750</name>
</gene>
<name>A0A2A9NAT5_9AGAR</name>
<dbReference type="Proteomes" id="UP000242287">
    <property type="component" value="Unassembled WGS sequence"/>
</dbReference>
<dbReference type="InterPro" id="IPR039057">
    <property type="entry name" value="Spo22/ZIP4"/>
</dbReference>
<dbReference type="AlphaFoldDB" id="A0A2A9NAT5"/>
<evidence type="ECO:0000256" key="1">
    <source>
        <dbReference type="ARBA" id="ARBA00023254"/>
    </source>
</evidence>
<evidence type="ECO:0000256" key="2">
    <source>
        <dbReference type="ARBA" id="ARBA00031845"/>
    </source>
</evidence>
<reference evidence="3 4" key="1">
    <citation type="submission" date="2014-02" db="EMBL/GenBank/DDBJ databases">
        <title>Transposable element dynamics among asymbiotic and ectomycorrhizal Amanita fungi.</title>
        <authorList>
            <consortium name="DOE Joint Genome Institute"/>
            <person name="Hess J."/>
            <person name="Skrede I."/>
            <person name="Wolfe B."/>
            <person name="LaButti K."/>
            <person name="Ohm R.A."/>
            <person name="Grigoriev I.V."/>
            <person name="Pringle A."/>
        </authorList>
    </citation>
    <scope>NUCLEOTIDE SEQUENCE [LARGE SCALE GENOMIC DNA]</scope>
    <source>
        <strain evidence="3 4">SKay4041</strain>
    </source>
</reference>
<dbReference type="InterPro" id="IPR013940">
    <property type="entry name" value="Spo22/ZIP4/TEX11"/>
</dbReference>
<sequence length="647" mass="72304">MYHAPLTLIFILPQAWKEGNYTVAEYMSQKISDDDQRLALVTPQLRELLVVKYYQIGRSILKEPNPQEGKRIEDAVTWLQKSVALVDQLDDAAGAGIPDLKVGVPESQSRAYFLSGAYDRAEAALEELMPGIDAQTDHASSEYQELRWLRLAILKRRKAGEGVLREAYKSIIDHMEFSETNVTELATNSKSAVPTSLFIWGFSALVTAINQYSLEKALRFQDRDPGCVDRLLLSIIFHSAKEDNHARAMETLNKAFTCMSSALLDLELLWQYGERHYNAKRFPEAADWFISGTHQLFRTVSSTTTSKCFRKAALCYIEHQEYARAATVIRRCSTDEATTHYVMFLTAVHQAIKALHDMHKAAGFDRKMLLLATQISHQLEMKGVLLSVLEALLNTLRTGTGSAGEAVVEAMTLIRCIIRLALKLVSEPTANKTALVDIVVKHFRTAQALTKSACEEKSFALINKDVSWLWRAAYNCAIQGCAEWKQCEEQISELFDITRGLLEACCQASPVDLDAEVYVHLINASFSSVSGRVFLVRESSTTNGSRNEDQLRGIAAEITACKSSILEIIGQHKIVEEADITRAQYFIHTLRIFEAEFLVQLKEWDGLAKIVGEAVSSGPLAVGTYEAIADLLWADKDCPINGTYKIL</sequence>
<keyword evidence="1" id="KW-0469">Meiosis</keyword>